<feature type="compositionally biased region" description="Basic and acidic residues" evidence="3">
    <location>
        <begin position="142"/>
        <end position="161"/>
    </location>
</feature>
<feature type="region of interest" description="Disordered" evidence="3">
    <location>
        <begin position="503"/>
        <end position="523"/>
    </location>
</feature>
<dbReference type="InterPro" id="IPR039102">
    <property type="entry name" value="FAM13"/>
</dbReference>
<feature type="region of interest" description="Disordered" evidence="3">
    <location>
        <begin position="59"/>
        <end position="205"/>
    </location>
</feature>
<dbReference type="InterPro" id="IPR059029">
    <property type="entry name" value="FAM13A_dom"/>
</dbReference>
<dbReference type="PANTHER" id="PTHR15904:SF17">
    <property type="entry name" value="RHO-GAP DOMAIN-CONTAINING PROTEIN"/>
    <property type="match status" value="1"/>
</dbReference>
<feature type="domain" description="FAM13A-like" evidence="4">
    <location>
        <begin position="531"/>
        <end position="600"/>
    </location>
</feature>
<feature type="compositionally biased region" description="Polar residues" evidence="3">
    <location>
        <begin position="117"/>
        <end position="127"/>
    </location>
</feature>
<evidence type="ECO:0000259" key="4">
    <source>
        <dbReference type="Pfam" id="PF26116"/>
    </source>
</evidence>
<feature type="compositionally biased region" description="Basic residues" evidence="3">
    <location>
        <begin position="173"/>
        <end position="183"/>
    </location>
</feature>
<feature type="compositionally biased region" description="Low complexity" evidence="3">
    <location>
        <begin position="508"/>
        <end position="522"/>
    </location>
</feature>
<gene>
    <name evidence="6" type="primary">LOC108569436</name>
</gene>
<feature type="coiled-coil region" evidence="2">
    <location>
        <begin position="306"/>
        <end position="380"/>
    </location>
</feature>
<feature type="compositionally biased region" description="Basic and acidic residues" evidence="3">
    <location>
        <begin position="86"/>
        <end position="116"/>
    </location>
</feature>
<feature type="coiled-coil region" evidence="2">
    <location>
        <begin position="532"/>
        <end position="566"/>
    </location>
</feature>
<keyword evidence="2" id="KW-0175">Coiled coil</keyword>
<protein>
    <submittedName>
        <fullName evidence="6">Protein FAM13A isoform X1</fullName>
    </submittedName>
</protein>
<evidence type="ECO:0000256" key="3">
    <source>
        <dbReference type="SAM" id="MobiDB-lite"/>
    </source>
</evidence>
<organism evidence="5 6">
    <name type="scientific">Nicrophorus vespilloides</name>
    <name type="common">Boreal carrion beetle</name>
    <dbReference type="NCBI Taxonomy" id="110193"/>
    <lineage>
        <taxon>Eukaryota</taxon>
        <taxon>Metazoa</taxon>
        <taxon>Ecdysozoa</taxon>
        <taxon>Arthropoda</taxon>
        <taxon>Hexapoda</taxon>
        <taxon>Insecta</taxon>
        <taxon>Pterygota</taxon>
        <taxon>Neoptera</taxon>
        <taxon>Endopterygota</taxon>
        <taxon>Coleoptera</taxon>
        <taxon>Polyphaga</taxon>
        <taxon>Staphyliniformia</taxon>
        <taxon>Silphidae</taxon>
        <taxon>Nicrophorinae</taxon>
        <taxon>Nicrophorus</taxon>
    </lineage>
</organism>
<comment type="similarity">
    <text evidence="1">Belongs to the FAM13 family.</text>
</comment>
<feature type="compositionally biased region" description="Basic and acidic residues" evidence="3">
    <location>
        <begin position="186"/>
        <end position="200"/>
    </location>
</feature>
<name>A0ABM1NI27_NICVS</name>
<dbReference type="GeneID" id="108569436"/>
<dbReference type="Proteomes" id="UP000695000">
    <property type="component" value="Unplaced"/>
</dbReference>
<dbReference type="PANTHER" id="PTHR15904">
    <property type="entry name" value="FAM13"/>
    <property type="match status" value="1"/>
</dbReference>
<dbReference type="Pfam" id="PF26116">
    <property type="entry name" value="FAM13A"/>
    <property type="match status" value="1"/>
</dbReference>
<proteinExistence type="inferred from homology"/>
<evidence type="ECO:0000256" key="2">
    <source>
        <dbReference type="SAM" id="Coils"/>
    </source>
</evidence>
<sequence length="604" mass="69187">MILYATHPCFSCNYDCSRMVDPDVMKGPHTLEDTKRTSNDRESKFARVKRMLTCQSKLPSTYDEARASVKARKRKERQESIGSISQERKVIRSNSEERPITTKNDIRRVSSNEDFQKSPSTQNNNDGVATPAVQDGPIKISSHREIDDGEFEKRRSHERFSRPLLPRGGRYNQTRKPKTKHFPKASVKDKALPKKVKPAEESQPIEADTDTCNFLQLVPVEKERSPSPVHTPVSPALDITTLHQQIDCCDPIPSYTNRDVTEINEIAPSLSVVPNRLLSSPRNSVIITQRIYLNPDVPQHTLKDPKNPVEQRLKQLAKQINSLKKKIKKYDEEFEVKYGYKPSHADKLNEKSIKKLCTELSKLKKEQKQLQEDATSLLTVPINNVDDNKPTALLKDTILEIEKKLETKRIGSERSLDIEELSNEQLVEEKIAVQKSLLYLESVHGRPTNKEDKDLARPLYDRYRSLKRMVARLTMANNIIELATIHEHETMDFVSLPTQTVETESEKLTLTGSTTDSDTDTSIGENLHAMSLEELTMQQRMTNEEKKQLRRSLKEFEANFESTTGRKLQKEDRSPMETVYISYKKAKAKLRLLDALVGKQIQAR</sequence>
<accession>A0ABM1NI27</accession>
<evidence type="ECO:0000313" key="6">
    <source>
        <dbReference type="RefSeq" id="XP_017786477.1"/>
    </source>
</evidence>
<dbReference type="RefSeq" id="XP_017786477.1">
    <property type="nucleotide sequence ID" value="XM_017930988.1"/>
</dbReference>
<evidence type="ECO:0000256" key="1">
    <source>
        <dbReference type="ARBA" id="ARBA00007549"/>
    </source>
</evidence>
<evidence type="ECO:0000313" key="5">
    <source>
        <dbReference type="Proteomes" id="UP000695000"/>
    </source>
</evidence>
<keyword evidence="5" id="KW-1185">Reference proteome</keyword>
<reference evidence="6" key="1">
    <citation type="submission" date="2025-08" db="UniProtKB">
        <authorList>
            <consortium name="RefSeq"/>
        </authorList>
    </citation>
    <scope>IDENTIFICATION</scope>
    <source>
        <tissue evidence="6">Whole Larva</tissue>
    </source>
</reference>